<proteinExistence type="predicted"/>
<sequence>MATAETALDRMIAALEAIAADTDDEDTRTRARKVIDGLSSAARLICLSVATTMATGQLPGQ</sequence>
<dbReference type="EMBL" id="JAUHJQ010000017">
    <property type="protein sequence ID" value="MDN4175619.1"/>
    <property type="molecule type" value="Genomic_DNA"/>
</dbReference>
<organism evidence="1 2">
    <name type="scientific">Nocardioides oceani</name>
    <dbReference type="NCBI Taxonomy" id="3058369"/>
    <lineage>
        <taxon>Bacteria</taxon>
        <taxon>Bacillati</taxon>
        <taxon>Actinomycetota</taxon>
        <taxon>Actinomycetes</taxon>
        <taxon>Propionibacteriales</taxon>
        <taxon>Nocardioidaceae</taxon>
        <taxon>Nocardioides</taxon>
    </lineage>
</organism>
<dbReference type="RefSeq" id="WP_300954997.1">
    <property type="nucleotide sequence ID" value="NZ_JAUHJQ010000017.1"/>
</dbReference>
<gene>
    <name evidence="1" type="ORF">QWY28_21840</name>
</gene>
<evidence type="ECO:0000313" key="2">
    <source>
        <dbReference type="Proteomes" id="UP001168620"/>
    </source>
</evidence>
<comment type="caution">
    <text evidence="1">The sequence shown here is derived from an EMBL/GenBank/DDBJ whole genome shotgun (WGS) entry which is preliminary data.</text>
</comment>
<evidence type="ECO:0008006" key="3">
    <source>
        <dbReference type="Google" id="ProtNLM"/>
    </source>
</evidence>
<accession>A0ABT8FLW5</accession>
<keyword evidence="2" id="KW-1185">Reference proteome</keyword>
<name>A0ABT8FLW5_9ACTN</name>
<reference evidence="1" key="1">
    <citation type="submission" date="2023-06" db="EMBL/GenBank/DDBJ databases">
        <title>Draft genome sequence of Nocardioides sp. SOB77.</title>
        <authorList>
            <person name="Zhang G."/>
        </authorList>
    </citation>
    <scope>NUCLEOTIDE SEQUENCE</scope>
    <source>
        <strain evidence="1">SOB77</strain>
    </source>
</reference>
<dbReference type="Proteomes" id="UP001168620">
    <property type="component" value="Unassembled WGS sequence"/>
</dbReference>
<protein>
    <recommendedName>
        <fullName evidence="3">HNH endonuclease</fullName>
    </recommendedName>
</protein>
<evidence type="ECO:0000313" key="1">
    <source>
        <dbReference type="EMBL" id="MDN4175619.1"/>
    </source>
</evidence>